<gene>
    <name evidence="15" type="primary">pyrK</name>
    <name evidence="19" type="ORF">EV213_102388</name>
</gene>
<evidence type="ECO:0000256" key="1">
    <source>
        <dbReference type="ARBA" id="ARBA00004715"/>
    </source>
</evidence>
<evidence type="ECO:0000256" key="14">
    <source>
        <dbReference type="ARBA" id="ARBA00082223"/>
    </source>
</evidence>
<comment type="subunit">
    <text evidence="3 15">Heterotetramer of 2 PyrK and 2 PyrD type B subunits.</text>
</comment>
<dbReference type="Gene3D" id="2.10.240.10">
    <property type="entry name" value="Dihydroorotate dehydrogenase, electron transfer subunit"/>
    <property type="match status" value="1"/>
</dbReference>
<evidence type="ECO:0000313" key="19">
    <source>
        <dbReference type="EMBL" id="TDQ42354.1"/>
    </source>
</evidence>
<evidence type="ECO:0000256" key="10">
    <source>
        <dbReference type="ARBA" id="ARBA00022982"/>
    </source>
</evidence>
<dbReference type="GO" id="GO:0051537">
    <property type="term" value="F:2 iron, 2 sulfur cluster binding"/>
    <property type="evidence" value="ECO:0007669"/>
    <property type="project" value="UniProtKB-KW"/>
</dbReference>
<feature type="binding site" evidence="15 16">
    <location>
        <begin position="54"/>
        <end position="57"/>
    </location>
    <ligand>
        <name>FAD</name>
        <dbReference type="ChEBI" id="CHEBI:57692"/>
    </ligand>
</feature>
<keyword evidence="10 15" id="KW-0249">Electron transport</keyword>
<dbReference type="RefSeq" id="WP_133579226.1">
    <property type="nucleotide sequence ID" value="NZ_SNYJ01000002.1"/>
</dbReference>
<comment type="cofactor">
    <cofactor evidence="15">
        <name>[2Fe-2S] cluster</name>
        <dbReference type="ChEBI" id="CHEBI:190135"/>
    </cofactor>
    <text evidence="15">Binds 1 [2Fe-2S] cluster per subunit.</text>
</comment>
<dbReference type="InterPro" id="IPR037117">
    <property type="entry name" value="Dihydroorotate_DH_ele_sf"/>
</dbReference>
<protein>
    <recommendedName>
        <fullName evidence="13 15">Dihydroorotate dehydrogenase B (NAD(+)), electron transfer subunit</fullName>
    </recommendedName>
    <alternativeName>
        <fullName evidence="14 15">Dihydroorotate oxidase B, electron transfer subunit</fullName>
    </alternativeName>
</protein>
<feature type="binding site" evidence="15 17">
    <location>
        <position position="220"/>
    </location>
    <ligand>
        <name>[2Fe-2S] cluster</name>
        <dbReference type="ChEBI" id="CHEBI:190135"/>
    </ligand>
</feature>
<keyword evidence="7 15" id="KW-0479">Metal-binding</keyword>
<evidence type="ECO:0000256" key="12">
    <source>
        <dbReference type="ARBA" id="ARBA00023014"/>
    </source>
</evidence>
<keyword evidence="12 15" id="KW-0411">Iron-sulfur</keyword>
<dbReference type="InterPro" id="IPR012165">
    <property type="entry name" value="Cyt_c3_hydrogenase_gsu"/>
</dbReference>
<evidence type="ECO:0000256" key="7">
    <source>
        <dbReference type="ARBA" id="ARBA00022723"/>
    </source>
</evidence>
<keyword evidence="11 15" id="KW-0408">Iron</keyword>
<dbReference type="PANTHER" id="PTHR43513:SF3">
    <property type="entry name" value="DIHYDROOROTATE DEHYDROGENASE B (NAD(+)), ELECTRON TRANSFER SUBUNIT-RELATED"/>
    <property type="match status" value="1"/>
</dbReference>
<feature type="binding site" evidence="15 17">
    <location>
        <position position="228"/>
    </location>
    <ligand>
        <name>[2Fe-2S] cluster</name>
        <dbReference type="ChEBI" id="CHEBI:190135"/>
    </ligand>
</feature>
<dbReference type="GO" id="GO:0009055">
    <property type="term" value="F:electron transfer activity"/>
    <property type="evidence" value="ECO:0007669"/>
    <property type="project" value="UniProtKB-UniRule"/>
</dbReference>
<dbReference type="UniPathway" id="UPA00070">
    <property type="reaction ID" value="UER00945"/>
</dbReference>
<evidence type="ECO:0000256" key="4">
    <source>
        <dbReference type="ARBA" id="ARBA00022448"/>
    </source>
</evidence>
<dbReference type="Pfam" id="PF10418">
    <property type="entry name" value="DHODB_Fe-S_bind"/>
    <property type="match status" value="1"/>
</dbReference>
<dbReference type="InterPro" id="IPR039261">
    <property type="entry name" value="FNR_nucleotide-bd"/>
</dbReference>
<dbReference type="EMBL" id="SNYJ01000002">
    <property type="protein sequence ID" value="TDQ42354.1"/>
    <property type="molecule type" value="Genomic_DNA"/>
</dbReference>
<dbReference type="NCBIfam" id="NF000799">
    <property type="entry name" value="PRK00054.1-4"/>
    <property type="match status" value="1"/>
</dbReference>
<keyword evidence="5 15" id="KW-0285">Flavoprotein</keyword>
<evidence type="ECO:0000256" key="15">
    <source>
        <dbReference type="HAMAP-Rule" id="MF_01211"/>
    </source>
</evidence>
<dbReference type="Proteomes" id="UP000295632">
    <property type="component" value="Unassembled WGS sequence"/>
</dbReference>
<keyword evidence="9 15" id="KW-0665">Pyrimidine biosynthesis</keyword>
<evidence type="ECO:0000256" key="5">
    <source>
        <dbReference type="ARBA" id="ARBA00022630"/>
    </source>
</evidence>
<feature type="binding site" evidence="15 17">
    <location>
        <position position="243"/>
    </location>
    <ligand>
        <name>[2Fe-2S] cluster</name>
        <dbReference type="ChEBI" id="CHEBI:190135"/>
    </ligand>
</feature>
<evidence type="ECO:0000256" key="9">
    <source>
        <dbReference type="ARBA" id="ARBA00022975"/>
    </source>
</evidence>
<dbReference type="PIRSF" id="PIRSF006816">
    <property type="entry name" value="Cyc3_hyd_g"/>
    <property type="match status" value="1"/>
</dbReference>
<keyword evidence="20" id="KW-1185">Reference proteome</keyword>
<dbReference type="GO" id="GO:0016491">
    <property type="term" value="F:oxidoreductase activity"/>
    <property type="evidence" value="ECO:0007669"/>
    <property type="project" value="InterPro"/>
</dbReference>
<dbReference type="OrthoDB" id="9778346at2"/>
<keyword evidence="4 15" id="KW-0813">Transport</keyword>
<keyword evidence="6 15" id="KW-0001">2Fe-2S</keyword>
<accession>A0A4R6UGT8</accession>
<feature type="binding site" evidence="15 16">
    <location>
        <begin position="78"/>
        <end position="79"/>
    </location>
    <ligand>
        <name>FAD</name>
        <dbReference type="ChEBI" id="CHEBI:57692"/>
    </ligand>
</feature>
<dbReference type="Gene3D" id="2.40.30.10">
    <property type="entry name" value="Translation factors"/>
    <property type="match status" value="1"/>
</dbReference>
<evidence type="ECO:0000256" key="6">
    <source>
        <dbReference type="ARBA" id="ARBA00022714"/>
    </source>
</evidence>
<evidence type="ECO:0000259" key="18">
    <source>
        <dbReference type="PROSITE" id="PS51384"/>
    </source>
</evidence>
<dbReference type="FunFam" id="2.10.240.10:FF:000001">
    <property type="entry name" value="Dihydroorotate dehydrogenase B (NAD(+)), electron transfer subunit"/>
    <property type="match status" value="1"/>
</dbReference>
<dbReference type="SUPFAM" id="SSF63380">
    <property type="entry name" value="Riboflavin synthase domain-like"/>
    <property type="match status" value="1"/>
</dbReference>
<dbReference type="HAMAP" id="MF_01211">
    <property type="entry name" value="DHODB_Fe_S_bind"/>
    <property type="match status" value="1"/>
</dbReference>
<dbReference type="PANTHER" id="PTHR43513">
    <property type="entry name" value="DIHYDROOROTATE DEHYDROGENASE B (NAD(+)), ELECTRON TRANSFER SUBUNIT"/>
    <property type="match status" value="1"/>
</dbReference>
<feature type="domain" description="FAD-binding FR-type" evidence="18">
    <location>
        <begin position="3"/>
        <end position="103"/>
    </location>
</feature>
<dbReference type="InterPro" id="IPR017927">
    <property type="entry name" value="FAD-bd_FR_type"/>
</dbReference>
<comment type="caution">
    <text evidence="19">The sequence shown here is derived from an EMBL/GenBank/DDBJ whole genome shotgun (WGS) entry which is preliminary data.</text>
</comment>
<dbReference type="Gene3D" id="3.40.50.80">
    <property type="entry name" value="Nucleotide-binding domain of ferredoxin-NADP reductase (FNR) module"/>
    <property type="match status" value="1"/>
</dbReference>
<dbReference type="GO" id="GO:0044205">
    <property type="term" value="P:'de novo' UMP biosynthetic process"/>
    <property type="evidence" value="ECO:0007669"/>
    <property type="project" value="UniProtKB-UniRule"/>
</dbReference>
<evidence type="ECO:0000256" key="11">
    <source>
        <dbReference type="ARBA" id="ARBA00023004"/>
    </source>
</evidence>
<keyword evidence="8 15" id="KW-0274">FAD</keyword>
<evidence type="ECO:0000256" key="2">
    <source>
        <dbReference type="ARBA" id="ARBA00006422"/>
    </source>
</evidence>
<dbReference type="InterPro" id="IPR050353">
    <property type="entry name" value="PyrK_electron_transfer"/>
</dbReference>
<dbReference type="AlphaFoldDB" id="A0A4R6UGT8"/>
<evidence type="ECO:0000256" key="3">
    <source>
        <dbReference type="ARBA" id="ARBA00011669"/>
    </source>
</evidence>
<reference evidence="19 20" key="1">
    <citation type="submission" date="2019-03" db="EMBL/GenBank/DDBJ databases">
        <title>Genomic Encyclopedia of Type Strains, Phase IV (KMG-IV): sequencing the most valuable type-strain genomes for metagenomic binning, comparative biology and taxonomic classification.</title>
        <authorList>
            <person name="Goeker M."/>
        </authorList>
    </citation>
    <scope>NUCLEOTIDE SEQUENCE [LARGE SCALE GENOMIC DNA]</scope>
    <source>
        <strain evidence="19 20">DSM 28697</strain>
    </source>
</reference>
<comment type="function">
    <text evidence="15">Responsible for channeling the electrons from the oxidation of dihydroorotate from the FMN redox center in the PyrD type B subunit to the ultimate electron acceptor NAD(+).</text>
</comment>
<evidence type="ECO:0000256" key="16">
    <source>
        <dbReference type="PIRSR" id="PIRSR006816-1"/>
    </source>
</evidence>
<dbReference type="InterPro" id="IPR017938">
    <property type="entry name" value="Riboflavin_synthase-like_b-brl"/>
</dbReference>
<dbReference type="SUPFAM" id="SSF52343">
    <property type="entry name" value="Ferredoxin reductase-like, C-terminal NADP-linked domain"/>
    <property type="match status" value="1"/>
</dbReference>
<dbReference type="PROSITE" id="PS51384">
    <property type="entry name" value="FAD_FR"/>
    <property type="match status" value="1"/>
</dbReference>
<feature type="binding site" evidence="15 16">
    <location>
        <begin position="71"/>
        <end position="73"/>
    </location>
    <ligand>
        <name>FAD</name>
        <dbReference type="ChEBI" id="CHEBI:57692"/>
    </ligand>
</feature>
<dbReference type="InterPro" id="IPR001433">
    <property type="entry name" value="OxRdtase_FAD/NAD-bd"/>
</dbReference>
<dbReference type="GO" id="GO:0046872">
    <property type="term" value="F:metal ion binding"/>
    <property type="evidence" value="ECO:0007669"/>
    <property type="project" value="UniProtKB-KW"/>
</dbReference>
<evidence type="ECO:0000256" key="13">
    <source>
        <dbReference type="ARBA" id="ARBA00069792"/>
    </source>
</evidence>
<dbReference type="CDD" id="cd06218">
    <property type="entry name" value="DHOD_e_trans"/>
    <property type="match status" value="1"/>
</dbReference>
<comment type="cofactor">
    <cofactor evidence="17">
        <name>[2Fe-2S] cluster</name>
        <dbReference type="ChEBI" id="CHEBI:190135"/>
    </cofactor>
    <text evidence="17">Binds 1 [2Fe-2S] cluster per subunit.</text>
</comment>
<proteinExistence type="inferred from homology"/>
<evidence type="ECO:0000256" key="8">
    <source>
        <dbReference type="ARBA" id="ARBA00022827"/>
    </source>
</evidence>
<comment type="cofactor">
    <cofactor evidence="15 16">
        <name>FAD</name>
        <dbReference type="ChEBI" id="CHEBI:57692"/>
    </cofactor>
    <text evidence="15 16">Binds 1 FAD per subunit.</text>
</comment>
<comment type="pathway">
    <text evidence="1 15">Pyrimidine metabolism; UMP biosynthesis via de novo pathway; orotate from (S)-dihydroorotate (NAD(+) route): step 1/1.</text>
</comment>
<evidence type="ECO:0000256" key="17">
    <source>
        <dbReference type="PIRSR" id="PIRSR006816-2"/>
    </source>
</evidence>
<organism evidence="19 20">
    <name type="scientific">Aureibacillus halotolerans</name>
    <dbReference type="NCBI Taxonomy" id="1508390"/>
    <lineage>
        <taxon>Bacteria</taxon>
        <taxon>Bacillati</taxon>
        <taxon>Bacillota</taxon>
        <taxon>Bacilli</taxon>
        <taxon>Bacillales</taxon>
        <taxon>Bacillaceae</taxon>
        <taxon>Aureibacillus</taxon>
    </lineage>
</organism>
<comment type="similarity">
    <text evidence="2 15">Belongs to the PyrK family.</text>
</comment>
<name>A0A4R6UGT8_9BACI</name>
<dbReference type="GO" id="GO:0050660">
    <property type="term" value="F:flavin adenine dinucleotide binding"/>
    <property type="evidence" value="ECO:0007669"/>
    <property type="project" value="InterPro"/>
</dbReference>
<evidence type="ECO:0000313" key="20">
    <source>
        <dbReference type="Proteomes" id="UP000295632"/>
    </source>
</evidence>
<dbReference type="InterPro" id="IPR023455">
    <property type="entry name" value="Dihydroorotate_DHASE_ETsu"/>
</dbReference>
<sequence length="256" mass="27347">MSIQKQLLTLVQQNEIAANVYEAVLEGELVSQMTSPGQFIHVKVQEGSVPLLRRPISLCDVDLASQRLTIIYRAQGAGTKALAALQPGAKVDVLGPLGQGFDPEMKSNASALLIGGGVGVPPMYYLSKELTKRGVKVSHILGFDSARSVFYEEAFATLGPTTVTTVDGSRGQKGFVTDALSHYGKPDRVYACGPLPMLRALEVACQDDELYVSLEERMGCGVGACLACVCRTNESDTAYKKICTDGPVFRAGEVVL</sequence>
<dbReference type="InterPro" id="IPR019480">
    <property type="entry name" value="Dihydroorotate_DH_Fe-S-bd"/>
</dbReference>
<feature type="binding site" evidence="15 17">
    <location>
        <position position="225"/>
    </location>
    <ligand>
        <name>[2Fe-2S] cluster</name>
        <dbReference type="ChEBI" id="CHEBI:190135"/>
    </ligand>
</feature>
<dbReference type="Pfam" id="PF00175">
    <property type="entry name" value="NAD_binding_1"/>
    <property type="match status" value="1"/>
</dbReference>